<dbReference type="EMBL" id="MW648519">
    <property type="protein sequence ID" value="QXN75427.1"/>
    <property type="molecule type" value="Genomic_RNA"/>
</dbReference>
<organism evidence="1">
    <name type="scientific">Grapevine-associated RNA virus 12</name>
    <dbReference type="NCBI Taxonomy" id="2814387"/>
    <lineage>
        <taxon>Viruses</taxon>
        <taxon>Riboviria</taxon>
    </lineage>
</organism>
<name>A0A8F5ML20_9VIRU</name>
<evidence type="ECO:0000313" key="1">
    <source>
        <dbReference type="EMBL" id="QXN75427.1"/>
    </source>
</evidence>
<sequence>MSARVRPRSRWVNVLQTVLGEKKVGAYLRGRWLPDLPLNVQPAGLKFMLTFVKDGVRVIGGGSVQSPGGGKSQVYLVVELSDGSREVVFPDLVSRLAQYVLLRQRTPEVVAATRSRARDWCKQYLPEPLSYVATVSALRLALTPTKSEEALSGHLGALGINLPPLFSLQ</sequence>
<reference evidence="1" key="1">
    <citation type="submission" date="2021-02" db="EMBL/GenBank/DDBJ databases">
        <title>The hidden world within plants: metatranscriptomics unveil the complexity of wood microbiomes in grapevine.</title>
        <authorList>
            <person name="Nerva L."/>
            <person name="Garcia J.F."/>
            <person name="Favaretto F."/>
            <person name="Giudice G."/>
            <person name="Moffa L."/>
            <person name="Dario C."/>
            <person name="Riccardo V."/>
            <person name="Gambino G."/>
            <person name="Chitarra W."/>
        </authorList>
    </citation>
    <scope>NUCLEOTIDE SEQUENCE</scope>
</reference>
<accession>A0A8F5ML20</accession>
<proteinExistence type="predicted"/>
<protein>
    <submittedName>
        <fullName evidence="1">Uncharacterized protein</fullName>
    </submittedName>
</protein>